<feature type="region of interest" description="Disordered" evidence="1">
    <location>
        <begin position="40"/>
        <end position="107"/>
    </location>
</feature>
<feature type="compositionally biased region" description="Polar residues" evidence="1">
    <location>
        <begin position="43"/>
        <end position="57"/>
    </location>
</feature>
<feature type="region of interest" description="Disordered" evidence="1">
    <location>
        <begin position="1"/>
        <end position="27"/>
    </location>
</feature>
<evidence type="ECO:0000313" key="2">
    <source>
        <dbReference type="EMBL" id="KAJ1733798.1"/>
    </source>
</evidence>
<protein>
    <submittedName>
        <fullName evidence="2">Uncharacterized protein</fullName>
    </submittedName>
</protein>
<keyword evidence="3" id="KW-1185">Reference proteome</keyword>
<dbReference type="Proteomes" id="UP001143981">
    <property type="component" value="Unassembled WGS sequence"/>
</dbReference>
<reference evidence="2" key="1">
    <citation type="submission" date="2022-07" db="EMBL/GenBank/DDBJ databases">
        <title>Phylogenomic reconstructions and comparative analyses of Kickxellomycotina fungi.</title>
        <authorList>
            <person name="Reynolds N.K."/>
            <person name="Stajich J.E."/>
            <person name="Barry K."/>
            <person name="Grigoriev I.V."/>
            <person name="Crous P."/>
            <person name="Smith M.E."/>
        </authorList>
    </citation>
    <scope>NUCLEOTIDE SEQUENCE</scope>
    <source>
        <strain evidence="2">BCRC 34381</strain>
    </source>
</reference>
<accession>A0A9W7YGT8</accession>
<feature type="compositionally biased region" description="Low complexity" evidence="1">
    <location>
        <begin position="15"/>
        <end position="27"/>
    </location>
</feature>
<dbReference type="AlphaFoldDB" id="A0A9W7YGT8"/>
<evidence type="ECO:0000313" key="3">
    <source>
        <dbReference type="Proteomes" id="UP001143981"/>
    </source>
</evidence>
<organism evidence="2 3">
    <name type="scientific">Coemansia biformis</name>
    <dbReference type="NCBI Taxonomy" id="1286918"/>
    <lineage>
        <taxon>Eukaryota</taxon>
        <taxon>Fungi</taxon>
        <taxon>Fungi incertae sedis</taxon>
        <taxon>Zoopagomycota</taxon>
        <taxon>Kickxellomycotina</taxon>
        <taxon>Kickxellomycetes</taxon>
        <taxon>Kickxellales</taxon>
        <taxon>Kickxellaceae</taxon>
        <taxon>Coemansia</taxon>
    </lineage>
</organism>
<evidence type="ECO:0000256" key="1">
    <source>
        <dbReference type="SAM" id="MobiDB-lite"/>
    </source>
</evidence>
<name>A0A9W7YGT8_9FUNG</name>
<sequence length="177" mass="18266">MQEQQAGPGAGAAGPAGASAGPASAFPGITHAKLEHIFRYIDDQQNSAQENLPTSPAASRECLPGASGLERAEGPPPPEAARQRHKGKRTLRKPLHAPVKPECGDGAARPAVHVGGGGGGGDARRLGAIQALPSGLRGRRVMNLGIFSKGKAVASTSSGECVRARDRWQEQTIWLTS</sequence>
<feature type="compositionally biased region" description="Basic residues" evidence="1">
    <location>
        <begin position="83"/>
        <end position="95"/>
    </location>
</feature>
<dbReference type="EMBL" id="JANBOI010000115">
    <property type="protein sequence ID" value="KAJ1733798.1"/>
    <property type="molecule type" value="Genomic_DNA"/>
</dbReference>
<proteinExistence type="predicted"/>
<dbReference type="OrthoDB" id="5525792at2759"/>
<gene>
    <name evidence="2" type="ORF">LPJ61_001386</name>
</gene>
<comment type="caution">
    <text evidence="2">The sequence shown here is derived from an EMBL/GenBank/DDBJ whole genome shotgun (WGS) entry which is preliminary data.</text>
</comment>